<name>A0AAD7QJA5_QUISA</name>
<evidence type="ECO:0000313" key="2">
    <source>
        <dbReference type="Proteomes" id="UP001163823"/>
    </source>
</evidence>
<proteinExistence type="predicted"/>
<evidence type="ECO:0000313" key="1">
    <source>
        <dbReference type="EMBL" id="KAJ7982310.1"/>
    </source>
</evidence>
<dbReference type="Proteomes" id="UP001163823">
    <property type="component" value="Chromosome 1"/>
</dbReference>
<comment type="caution">
    <text evidence="1">The sequence shown here is derived from an EMBL/GenBank/DDBJ whole genome shotgun (WGS) entry which is preliminary data.</text>
</comment>
<sequence>MIATARITRTLHVKLGSDTINTCSGCWCLSIIGKVESKSSEDFSWVLGETYNLGTFSIKAVIFSPLICRIWCFHANFQFYGIFCPVRLVLQEGNIGIPMF</sequence>
<dbReference type="AlphaFoldDB" id="A0AAD7QJA5"/>
<gene>
    <name evidence="1" type="ORF">O6P43_001451</name>
</gene>
<dbReference type="EMBL" id="JARAOO010000001">
    <property type="protein sequence ID" value="KAJ7982310.1"/>
    <property type="molecule type" value="Genomic_DNA"/>
</dbReference>
<protein>
    <submittedName>
        <fullName evidence="1">Uncharacterized protein</fullName>
    </submittedName>
</protein>
<organism evidence="1 2">
    <name type="scientific">Quillaja saponaria</name>
    <name type="common">Soap bark tree</name>
    <dbReference type="NCBI Taxonomy" id="32244"/>
    <lineage>
        <taxon>Eukaryota</taxon>
        <taxon>Viridiplantae</taxon>
        <taxon>Streptophyta</taxon>
        <taxon>Embryophyta</taxon>
        <taxon>Tracheophyta</taxon>
        <taxon>Spermatophyta</taxon>
        <taxon>Magnoliopsida</taxon>
        <taxon>eudicotyledons</taxon>
        <taxon>Gunneridae</taxon>
        <taxon>Pentapetalae</taxon>
        <taxon>rosids</taxon>
        <taxon>fabids</taxon>
        <taxon>Fabales</taxon>
        <taxon>Quillajaceae</taxon>
        <taxon>Quillaja</taxon>
    </lineage>
</organism>
<reference evidence="1 2" key="1">
    <citation type="journal article" date="2023" name="Science">
        <title>Elucidation of the pathway for biosynthesis of saponin adjuvants from the soapbark tree.</title>
        <authorList>
            <person name="Reed J."/>
            <person name="Orme A."/>
            <person name="El-Demerdash A."/>
            <person name="Owen C."/>
            <person name="Martin L.B.B."/>
            <person name="Misra R.C."/>
            <person name="Kikuchi S."/>
            <person name="Rejzek M."/>
            <person name="Martin A.C."/>
            <person name="Harkess A."/>
            <person name="Leebens-Mack J."/>
            <person name="Louveau T."/>
            <person name="Stephenson M.J."/>
            <person name="Osbourn A."/>
        </authorList>
    </citation>
    <scope>NUCLEOTIDE SEQUENCE [LARGE SCALE GENOMIC DNA]</scope>
    <source>
        <strain evidence="1">S10</strain>
    </source>
</reference>
<dbReference type="KEGG" id="qsa:O6P43_001451"/>
<accession>A0AAD7QJA5</accession>
<keyword evidence="2" id="KW-1185">Reference proteome</keyword>